<feature type="compositionally biased region" description="Polar residues" evidence="1">
    <location>
        <begin position="63"/>
        <end position="73"/>
    </location>
</feature>
<dbReference type="EMBL" id="BQNB010012024">
    <property type="protein sequence ID" value="GJS98187.1"/>
    <property type="molecule type" value="Genomic_DNA"/>
</dbReference>
<gene>
    <name evidence="3" type="ORF">Tco_0819357</name>
</gene>
<feature type="region of interest" description="Disordered" evidence="1">
    <location>
        <begin position="35"/>
        <end position="78"/>
    </location>
</feature>
<reference evidence="3" key="2">
    <citation type="submission" date="2022-01" db="EMBL/GenBank/DDBJ databases">
        <authorList>
            <person name="Yamashiro T."/>
            <person name="Shiraishi A."/>
            <person name="Satake H."/>
            <person name="Nakayama K."/>
        </authorList>
    </citation>
    <scope>NUCLEOTIDE SEQUENCE</scope>
</reference>
<reference evidence="3" key="1">
    <citation type="journal article" date="2022" name="Int. J. Mol. Sci.">
        <title>Draft Genome of Tanacetum Coccineum: Genomic Comparison of Closely Related Tanacetum-Family Plants.</title>
        <authorList>
            <person name="Yamashiro T."/>
            <person name="Shiraishi A."/>
            <person name="Nakayama K."/>
            <person name="Satake H."/>
        </authorList>
    </citation>
    <scope>NUCLEOTIDE SEQUENCE</scope>
</reference>
<sequence>MYLYKLAITLSRLQRSVQFGTHKWYQSQVKVHVELQSDPSHRPSPTTHIPDSIPKISGGNHGGQSSSDKSLSGNEEIGMPSKSRFVEMRVKEDAEVFLKQQFGRILVTNLEGLIKESVENDVKGSTAIILNTANVAFVSENTNQRNGLEMADGHDFNENEKVLQKDRQGILQESIESIEIKIIGGEMLGILEISMGEDQLNVSERSSAKETEELSSTKQDNPKKIFEALKLKVWVCDANAVYRNKKDEKGVVVRNKARLVAQGHRQEEGIYYDEVFAPMARIEAS</sequence>
<dbReference type="Pfam" id="PF07727">
    <property type="entry name" value="RVT_2"/>
    <property type="match status" value="1"/>
</dbReference>
<evidence type="ECO:0000256" key="1">
    <source>
        <dbReference type="SAM" id="MobiDB-lite"/>
    </source>
</evidence>
<feature type="domain" description="Reverse transcriptase Ty1/copia-type" evidence="2">
    <location>
        <begin position="240"/>
        <end position="283"/>
    </location>
</feature>
<name>A0ABQ5AAK1_9ASTR</name>
<keyword evidence="4" id="KW-1185">Reference proteome</keyword>
<proteinExistence type="predicted"/>
<dbReference type="Proteomes" id="UP001151760">
    <property type="component" value="Unassembled WGS sequence"/>
</dbReference>
<evidence type="ECO:0000259" key="2">
    <source>
        <dbReference type="Pfam" id="PF07727"/>
    </source>
</evidence>
<organism evidence="3 4">
    <name type="scientific">Tanacetum coccineum</name>
    <dbReference type="NCBI Taxonomy" id="301880"/>
    <lineage>
        <taxon>Eukaryota</taxon>
        <taxon>Viridiplantae</taxon>
        <taxon>Streptophyta</taxon>
        <taxon>Embryophyta</taxon>
        <taxon>Tracheophyta</taxon>
        <taxon>Spermatophyta</taxon>
        <taxon>Magnoliopsida</taxon>
        <taxon>eudicotyledons</taxon>
        <taxon>Gunneridae</taxon>
        <taxon>Pentapetalae</taxon>
        <taxon>asterids</taxon>
        <taxon>campanulids</taxon>
        <taxon>Asterales</taxon>
        <taxon>Asteraceae</taxon>
        <taxon>Asteroideae</taxon>
        <taxon>Anthemideae</taxon>
        <taxon>Anthemidinae</taxon>
        <taxon>Tanacetum</taxon>
    </lineage>
</organism>
<evidence type="ECO:0000313" key="3">
    <source>
        <dbReference type="EMBL" id="GJS98187.1"/>
    </source>
</evidence>
<dbReference type="InterPro" id="IPR013103">
    <property type="entry name" value="RVT_2"/>
</dbReference>
<protein>
    <submittedName>
        <fullName evidence="3">Ribonuclease H-like domain-containing protein</fullName>
    </submittedName>
</protein>
<comment type="caution">
    <text evidence="3">The sequence shown here is derived from an EMBL/GenBank/DDBJ whole genome shotgun (WGS) entry which is preliminary data.</text>
</comment>
<accession>A0ABQ5AAK1</accession>
<evidence type="ECO:0000313" key="4">
    <source>
        <dbReference type="Proteomes" id="UP001151760"/>
    </source>
</evidence>